<comment type="caution">
    <text evidence="1">The sequence shown here is derived from an EMBL/GenBank/DDBJ whole genome shotgun (WGS) entry which is preliminary data.</text>
</comment>
<organism evidence="1 2">
    <name type="scientific">Salix udensis</name>
    <dbReference type="NCBI Taxonomy" id="889485"/>
    <lineage>
        <taxon>Eukaryota</taxon>
        <taxon>Viridiplantae</taxon>
        <taxon>Streptophyta</taxon>
        <taxon>Embryophyta</taxon>
        <taxon>Tracheophyta</taxon>
        <taxon>Spermatophyta</taxon>
        <taxon>Magnoliopsida</taxon>
        <taxon>eudicotyledons</taxon>
        <taxon>Gunneridae</taxon>
        <taxon>Pentapetalae</taxon>
        <taxon>rosids</taxon>
        <taxon>fabids</taxon>
        <taxon>Malpighiales</taxon>
        <taxon>Salicaceae</taxon>
        <taxon>Saliceae</taxon>
        <taxon>Salix</taxon>
    </lineage>
</organism>
<evidence type="ECO:0000313" key="2">
    <source>
        <dbReference type="Proteomes" id="UP001162972"/>
    </source>
</evidence>
<dbReference type="Proteomes" id="UP001162972">
    <property type="component" value="Chromosome 1"/>
</dbReference>
<name>A0AAD6KPU2_9ROSI</name>
<evidence type="ECO:0000313" key="1">
    <source>
        <dbReference type="EMBL" id="KAJ6427370.1"/>
    </source>
</evidence>
<proteinExistence type="predicted"/>
<reference evidence="1 2" key="1">
    <citation type="journal article" date="2023" name="Int. J. Mol. Sci.">
        <title>De Novo Assembly and Annotation of 11 Diverse Shrub Willow (Salix) Genomes Reveals Novel Gene Organization in Sex-Linked Regions.</title>
        <authorList>
            <person name="Hyden B."/>
            <person name="Feng K."/>
            <person name="Yates T.B."/>
            <person name="Jawdy S."/>
            <person name="Cereghino C."/>
            <person name="Smart L.B."/>
            <person name="Muchero W."/>
        </authorList>
    </citation>
    <scope>NUCLEOTIDE SEQUENCE [LARGE SCALE GENOMIC DNA]</scope>
    <source>
        <tissue evidence="1">Shoot tip</tissue>
    </source>
</reference>
<dbReference type="EMBL" id="JAPFFJ010000005">
    <property type="protein sequence ID" value="KAJ6427370.1"/>
    <property type="molecule type" value="Genomic_DNA"/>
</dbReference>
<protein>
    <submittedName>
        <fullName evidence="1">Uncharacterized protein</fullName>
    </submittedName>
</protein>
<dbReference type="AlphaFoldDB" id="A0AAD6KPU2"/>
<sequence length="127" mass="14541">MEGTVWKLAYEVEVSNYRPGFWARWPVEFAAAETAGYQDKGYSGKPRKGVGQPRFHFAGCGFCWHCLVGTVAVPDFLYDKIRVGKRMDKNDDEEGKWSPRELFSKVGLHCQLRVQFPCKFKDSGRTP</sequence>
<accession>A0AAD6KPU2</accession>
<gene>
    <name evidence="1" type="ORF">OIU84_022879</name>
</gene>
<keyword evidence="2" id="KW-1185">Reference proteome</keyword>